<evidence type="ECO:0000313" key="2">
    <source>
        <dbReference type="EMBL" id="OIQ91269.1"/>
    </source>
</evidence>
<sequence length="261" mass="28324">MEESGESVALMDQAIESEFVEEVRDILDSCEVLIGNLRSRTLPAAEGLAQIRRDMLNVEMRGSTLDQPLVTIVSHRLGEYLADIKETDLAGSKLDDIQAFVDNIRHALDGKVEAAHSAKVVRALPARTVGGFNPADVKITNVEVLLVIADKSTARIVERELAACGYRSCCVRSPFQAIEMAVRTKPDMVIVSGVLDDLSGVDLANAFSAMPSTRDLPVAILTSFSWGHSSLDNLPSRVPIIRKGPNFGDDLAEAFARLHIT</sequence>
<dbReference type="AlphaFoldDB" id="A0A1J5RT75"/>
<dbReference type="EMBL" id="MLJW01000264">
    <property type="protein sequence ID" value="OIQ91269.1"/>
    <property type="molecule type" value="Genomic_DNA"/>
</dbReference>
<dbReference type="GO" id="GO:0000160">
    <property type="term" value="P:phosphorelay signal transduction system"/>
    <property type="evidence" value="ECO:0007669"/>
    <property type="project" value="InterPro"/>
</dbReference>
<gene>
    <name evidence="2" type="ORF">GALL_268020</name>
</gene>
<proteinExistence type="predicted"/>
<dbReference type="PROSITE" id="PS50110">
    <property type="entry name" value="RESPONSE_REGULATORY"/>
    <property type="match status" value="1"/>
</dbReference>
<reference evidence="2" key="1">
    <citation type="submission" date="2016-10" db="EMBL/GenBank/DDBJ databases">
        <title>Sequence of Gallionella enrichment culture.</title>
        <authorList>
            <person name="Poehlein A."/>
            <person name="Muehling M."/>
            <person name="Daniel R."/>
        </authorList>
    </citation>
    <scope>NUCLEOTIDE SEQUENCE</scope>
</reference>
<protein>
    <recommendedName>
        <fullName evidence="1">Response regulatory domain-containing protein</fullName>
    </recommendedName>
</protein>
<dbReference type="InterPro" id="IPR011006">
    <property type="entry name" value="CheY-like_superfamily"/>
</dbReference>
<dbReference type="SUPFAM" id="SSF52172">
    <property type="entry name" value="CheY-like"/>
    <property type="match status" value="1"/>
</dbReference>
<evidence type="ECO:0000259" key="1">
    <source>
        <dbReference type="PROSITE" id="PS50110"/>
    </source>
</evidence>
<accession>A0A1J5RT75</accession>
<comment type="caution">
    <text evidence="2">The sequence shown here is derived from an EMBL/GenBank/DDBJ whole genome shotgun (WGS) entry which is preliminary data.</text>
</comment>
<dbReference type="Gene3D" id="3.40.50.2300">
    <property type="match status" value="1"/>
</dbReference>
<name>A0A1J5RT75_9ZZZZ</name>
<organism evidence="2">
    <name type="scientific">mine drainage metagenome</name>
    <dbReference type="NCBI Taxonomy" id="410659"/>
    <lineage>
        <taxon>unclassified sequences</taxon>
        <taxon>metagenomes</taxon>
        <taxon>ecological metagenomes</taxon>
    </lineage>
</organism>
<dbReference type="CDD" id="cd00156">
    <property type="entry name" value="REC"/>
    <property type="match status" value="1"/>
</dbReference>
<feature type="domain" description="Response regulatory" evidence="1">
    <location>
        <begin position="143"/>
        <end position="261"/>
    </location>
</feature>
<dbReference type="InterPro" id="IPR001789">
    <property type="entry name" value="Sig_transdc_resp-reg_receiver"/>
</dbReference>